<dbReference type="InterPro" id="IPR029058">
    <property type="entry name" value="AB_hydrolase_fold"/>
</dbReference>
<evidence type="ECO:0000313" key="3">
    <source>
        <dbReference type="Proteomes" id="UP000808337"/>
    </source>
</evidence>
<dbReference type="InterPro" id="IPR026444">
    <property type="entry name" value="Secre_tail"/>
</dbReference>
<dbReference type="Pfam" id="PF00756">
    <property type="entry name" value="Esterase"/>
    <property type="match status" value="1"/>
</dbReference>
<dbReference type="SMART" id="SM01065">
    <property type="entry name" value="CBM_2"/>
    <property type="match status" value="1"/>
</dbReference>
<dbReference type="PROSITE" id="PS51166">
    <property type="entry name" value="CBM20"/>
    <property type="match status" value="1"/>
</dbReference>
<dbReference type="AlphaFoldDB" id="A0A9D7XNP7"/>
<dbReference type="PANTHER" id="PTHR48098:SF6">
    <property type="entry name" value="FERRI-BACILLIBACTIN ESTERASE BESA"/>
    <property type="match status" value="1"/>
</dbReference>
<proteinExistence type="predicted"/>
<dbReference type="InterPro" id="IPR013783">
    <property type="entry name" value="Ig-like_fold"/>
</dbReference>
<dbReference type="InterPro" id="IPR050583">
    <property type="entry name" value="Mycobacterial_A85_antigen"/>
</dbReference>
<dbReference type="InterPro" id="IPR002044">
    <property type="entry name" value="CBM20"/>
</dbReference>
<dbReference type="InterPro" id="IPR013784">
    <property type="entry name" value="Carb-bd-like_fold"/>
</dbReference>
<sequence>MTNTILQKGIKGLILICLILFIPNLQAQLTITVTSIPSTTPQGENIFIAGNFNNWNPGNSSYQLTDNHDGTWSIKFTPSPGALEYKFTRGSWATVEGTSEGGFRPNRTYTYAGGVQSTAVSIAGWEGISGDPHTATSNVQILDENYYIPQLDRHRRIWLYLPTDYLTSTKRYPVLYMQDGQNLFDTYYSFAGEWKVDESMNELFDNADYSAIVVGIDNGGANRTDEYCPYVNPSYGGGHGEAYASFIVHTLKPHIDSLFRTRPEREYTGIAGSSLGANISMFAAVEYQDVFSKVGIFSPAFWISDSINQHITHTGIHQEMKIYFVAGTNESSTMISDMQAVYDTLASAGENVTNMNFISSPDGAHSEWFWAREYPAAYDWLFGDLVLNTTRPKEKKGNVFPNPASQFLWINTDESNVHVTIYSVLGEIMKNENTDHDNIDISNLSSGIYILEIKSLSCPDLWVTRFVKQ</sequence>
<dbReference type="Gene3D" id="2.60.40.10">
    <property type="entry name" value="Immunoglobulins"/>
    <property type="match status" value="1"/>
</dbReference>
<dbReference type="EMBL" id="JADKGY010000006">
    <property type="protein sequence ID" value="MBK9982420.1"/>
    <property type="molecule type" value="Genomic_DNA"/>
</dbReference>
<accession>A0A9D7XNP7</accession>
<dbReference type="Gene3D" id="3.40.50.1820">
    <property type="entry name" value="alpha/beta hydrolase"/>
    <property type="match status" value="1"/>
</dbReference>
<dbReference type="SUPFAM" id="SSF53474">
    <property type="entry name" value="alpha/beta-Hydrolases"/>
    <property type="match status" value="1"/>
</dbReference>
<dbReference type="SUPFAM" id="SSF49452">
    <property type="entry name" value="Starch-binding domain-like"/>
    <property type="match status" value="1"/>
</dbReference>
<evidence type="ECO:0000259" key="1">
    <source>
        <dbReference type="PROSITE" id="PS51166"/>
    </source>
</evidence>
<feature type="domain" description="CBM20" evidence="1">
    <location>
        <begin position="23"/>
        <end position="127"/>
    </location>
</feature>
<dbReference type="Proteomes" id="UP000808337">
    <property type="component" value="Unassembled WGS sequence"/>
</dbReference>
<dbReference type="Pfam" id="PF18962">
    <property type="entry name" value="Por_Secre_tail"/>
    <property type="match status" value="1"/>
</dbReference>
<gene>
    <name evidence="2" type="ORF">IPP15_08340</name>
</gene>
<evidence type="ECO:0000313" key="2">
    <source>
        <dbReference type="EMBL" id="MBK9982420.1"/>
    </source>
</evidence>
<name>A0A9D7XNP7_9BACT</name>
<protein>
    <submittedName>
        <fullName evidence="2">T9SS type A sorting domain-containing protein</fullName>
    </submittedName>
</protein>
<dbReference type="InterPro" id="IPR000801">
    <property type="entry name" value="Esterase-like"/>
</dbReference>
<reference evidence="2 3" key="1">
    <citation type="submission" date="2020-10" db="EMBL/GenBank/DDBJ databases">
        <title>Connecting structure to function with the recovery of over 1000 high-quality activated sludge metagenome-assembled genomes encoding full-length rRNA genes using long-read sequencing.</title>
        <authorList>
            <person name="Singleton C.M."/>
            <person name="Petriglieri F."/>
            <person name="Kristensen J.M."/>
            <person name="Kirkegaard R.H."/>
            <person name="Michaelsen T.Y."/>
            <person name="Andersen M.H."/>
            <person name="Karst S.M."/>
            <person name="Dueholm M.S."/>
            <person name="Nielsen P.H."/>
            <person name="Albertsen M."/>
        </authorList>
    </citation>
    <scope>NUCLEOTIDE SEQUENCE [LARGE SCALE GENOMIC DNA]</scope>
    <source>
        <strain evidence="2">Ribe_18-Q3-R11-54_MAXAC.273</strain>
    </source>
</reference>
<dbReference type="GO" id="GO:2001070">
    <property type="term" value="F:starch binding"/>
    <property type="evidence" value="ECO:0007669"/>
    <property type="project" value="InterPro"/>
</dbReference>
<comment type="caution">
    <text evidence="2">The sequence shown here is derived from an EMBL/GenBank/DDBJ whole genome shotgun (WGS) entry which is preliminary data.</text>
</comment>
<dbReference type="NCBIfam" id="TIGR04183">
    <property type="entry name" value="Por_Secre_tail"/>
    <property type="match status" value="1"/>
</dbReference>
<organism evidence="2 3">
    <name type="scientific">Candidatus Opimibacter skivensis</name>
    <dbReference type="NCBI Taxonomy" id="2982028"/>
    <lineage>
        <taxon>Bacteria</taxon>
        <taxon>Pseudomonadati</taxon>
        <taxon>Bacteroidota</taxon>
        <taxon>Saprospiria</taxon>
        <taxon>Saprospirales</taxon>
        <taxon>Saprospiraceae</taxon>
        <taxon>Candidatus Opimibacter</taxon>
    </lineage>
</organism>
<dbReference type="PANTHER" id="PTHR48098">
    <property type="entry name" value="ENTEROCHELIN ESTERASE-RELATED"/>
    <property type="match status" value="1"/>
</dbReference>
<dbReference type="CDD" id="cd02859">
    <property type="entry name" value="E_set_AMPKbeta_like_N"/>
    <property type="match status" value="1"/>
</dbReference>